<dbReference type="FunCoup" id="A0A2G4YU25">
    <property type="interactions" value="271"/>
</dbReference>
<keyword evidence="10" id="KW-1185">Reference proteome</keyword>
<evidence type="ECO:0000313" key="9">
    <source>
        <dbReference type="EMBL" id="PHZ85842.1"/>
    </source>
</evidence>
<comment type="similarity">
    <text evidence="1 8">Belongs to the SOS response-associated peptidase family.</text>
</comment>
<keyword evidence="6" id="KW-0238">DNA-binding</keyword>
<evidence type="ECO:0000256" key="5">
    <source>
        <dbReference type="ARBA" id="ARBA00023124"/>
    </source>
</evidence>
<dbReference type="PANTHER" id="PTHR13604:SF0">
    <property type="entry name" value="ABASIC SITE PROCESSING PROTEIN HMCES"/>
    <property type="match status" value="1"/>
</dbReference>
<dbReference type="GO" id="GO:0006508">
    <property type="term" value="P:proteolysis"/>
    <property type="evidence" value="ECO:0007669"/>
    <property type="project" value="UniProtKB-KW"/>
</dbReference>
<dbReference type="SUPFAM" id="SSF143081">
    <property type="entry name" value="BB1717-like"/>
    <property type="match status" value="1"/>
</dbReference>
<evidence type="ECO:0000256" key="2">
    <source>
        <dbReference type="ARBA" id="ARBA00022670"/>
    </source>
</evidence>
<keyword evidence="4 8" id="KW-0378">Hydrolase</keyword>
<dbReference type="AlphaFoldDB" id="A0A2G4YU25"/>
<dbReference type="EMBL" id="PDEM01000009">
    <property type="protein sequence ID" value="PHZ85842.1"/>
    <property type="molecule type" value="Genomic_DNA"/>
</dbReference>
<evidence type="ECO:0000256" key="8">
    <source>
        <dbReference type="RuleBase" id="RU364100"/>
    </source>
</evidence>
<keyword evidence="2 8" id="KW-0645">Protease</keyword>
<dbReference type="InterPro" id="IPR003738">
    <property type="entry name" value="SRAP"/>
</dbReference>
<accession>A0A2G4YU25</accession>
<keyword evidence="5" id="KW-0190">Covalent protein-DNA linkage</keyword>
<evidence type="ECO:0000313" key="10">
    <source>
        <dbReference type="Proteomes" id="UP000229730"/>
    </source>
</evidence>
<keyword evidence="7" id="KW-0456">Lyase</keyword>
<sequence length="243" mass="27421">MCGRYTLSSDAYLKFMGLLGLKTDDQVPSRFNIAPMQPVAVIRVKGSDQDQVMLPGTPLPGKEMALMQWGLVPSWAKEMSVGRPLINARSETIADKPSFRSSFRRRKCLVPASGFYEWKRGGASPVPYHVSLPGQQPFAFAAIWEVWMGPHGDDWWETVCLVTKPAIPSMKPVHHRSPVIIDPVDYDRWLMPCDPPDREVFKRLSTLTEQELRFQEVSGYVNNVRHDGAECIAPARGSQFDLF</sequence>
<dbReference type="GO" id="GO:0003697">
    <property type="term" value="F:single-stranded DNA binding"/>
    <property type="evidence" value="ECO:0007669"/>
    <property type="project" value="InterPro"/>
</dbReference>
<protein>
    <recommendedName>
        <fullName evidence="8">Abasic site processing protein</fullName>
        <ecNumber evidence="8">3.4.-.-</ecNumber>
    </recommendedName>
</protein>
<reference evidence="9 10" key="1">
    <citation type="submission" date="2017-10" db="EMBL/GenBank/DDBJ databases">
        <title>Frigbacter circumglobatus gen. nov. sp. nov., isolated from sediment cultured in situ.</title>
        <authorList>
            <person name="Zhao Z."/>
        </authorList>
    </citation>
    <scope>NUCLEOTIDE SEQUENCE [LARGE SCALE GENOMIC DNA]</scope>
    <source>
        <strain evidence="9 10">ZYL</strain>
    </source>
</reference>
<dbReference type="GO" id="GO:0008233">
    <property type="term" value="F:peptidase activity"/>
    <property type="evidence" value="ECO:0007669"/>
    <property type="project" value="UniProtKB-KW"/>
</dbReference>
<dbReference type="OrthoDB" id="9782620at2"/>
<comment type="caution">
    <text evidence="9">The sequence shown here is derived from an EMBL/GenBank/DDBJ whole genome shotgun (WGS) entry which is preliminary data.</text>
</comment>
<dbReference type="Proteomes" id="UP000229730">
    <property type="component" value="Unassembled WGS sequence"/>
</dbReference>
<dbReference type="InterPro" id="IPR036590">
    <property type="entry name" value="SRAP-like"/>
</dbReference>
<evidence type="ECO:0000256" key="6">
    <source>
        <dbReference type="ARBA" id="ARBA00023125"/>
    </source>
</evidence>
<dbReference type="GO" id="GO:0016829">
    <property type="term" value="F:lyase activity"/>
    <property type="evidence" value="ECO:0007669"/>
    <property type="project" value="UniProtKB-KW"/>
</dbReference>
<dbReference type="Pfam" id="PF02586">
    <property type="entry name" value="SRAP"/>
    <property type="match status" value="1"/>
</dbReference>
<evidence type="ECO:0000256" key="1">
    <source>
        <dbReference type="ARBA" id="ARBA00008136"/>
    </source>
</evidence>
<dbReference type="InParanoid" id="A0A2G4YU25"/>
<evidence type="ECO:0000256" key="7">
    <source>
        <dbReference type="ARBA" id="ARBA00023239"/>
    </source>
</evidence>
<dbReference type="EC" id="3.4.-.-" evidence="8"/>
<gene>
    <name evidence="9" type="ORF">CRD36_03955</name>
</gene>
<dbReference type="PANTHER" id="PTHR13604">
    <property type="entry name" value="DC12-RELATED"/>
    <property type="match status" value="1"/>
</dbReference>
<name>A0A2G4YU25_9PROT</name>
<dbReference type="RefSeq" id="WP_099471427.1">
    <property type="nucleotide sequence ID" value="NZ_CP041025.1"/>
</dbReference>
<organism evidence="9 10">
    <name type="scientific">Paremcibacter congregatus</name>
    <dbReference type="NCBI Taxonomy" id="2043170"/>
    <lineage>
        <taxon>Bacteria</taxon>
        <taxon>Pseudomonadati</taxon>
        <taxon>Pseudomonadota</taxon>
        <taxon>Alphaproteobacteria</taxon>
        <taxon>Emcibacterales</taxon>
        <taxon>Emcibacteraceae</taxon>
        <taxon>Paremcibacter</taxon>
    </lineage>
</organism>
<evidence type="ECO:0000256" key="4">
    <source>
        <dbReference type="ARBA" id="ARBA00022801"/>
    </source>
</evidence>
<dbReference type="GO" id="GO:0106300">
    <property type="term" value="P:protein-DNA covalent cross-linking repair"/>
    <property type="evidence" value="ECO:0007669"/>
    <property type="project" value="InterPro"/>
</dbReference>
<proteinExistence type="inferred from homology"/>
<evidence type="ECO:0000256" key="3">
    <source>
        <dbReference type="ARBA" id="ARBA00022763"/>
    </source>
</evidence>
<dbReference type="Gene3D" id="3.90.1680.10">
    <property type="entry name" value="SOS response associated peptidase-like"/>
    <property type="match status" value="1"/>
</dbReference>
<keyword evidence="3" id="KW-0227">DNA damage</keyword>